<keyword evidence="6 8" id="KW-0472">Membrane</keyword>
<organism evidence="10 11">
    <name type="scientific">Mycolicibacterium sediminis</name>
    <dbReference type="NCBI Taxonomy" id="1286180"/>
    <lineage>
        <taxon>Bacteria</taxon>
        <taxon>Bacillati</taxon>
        <taxon>Actinomycetota</taxon>
        <taxon>Actinomycetes</taxon>
        <taxon>Mycobacteriales</taxon>
        <taxon>Mycobacteriaceae</taxon>
        <taxon>Mycolicibacterium</taxon>
    </lineage>
</organism>
<dbReference type="GO" id="GO:0022857">
    <property type="term" value="F:transmembrane transporter activity"/>
    <property type="evidence" value="ECO:0007669"/>
    <property type="project" value="InterPro"/>
</dbReference>
<dbReference type="PROSITE" id="PS50850">
    <property type="entry name" value="MFS"/>
    <property type="match status" value="1"/>
</dbReference>
<feature type="transmembrane region" description="Helical" evidence="8">
    <location>
        <begin position="60"/>
        <end position="84"/>
    </location>
</feature>
<dbReference type="CDD" id="cd17369">
    <property type="entry name" value="MFS_ShiA_like"/>
    <property type="match status" value="1"/>
</dbReference>
<feature type="transmembrane region" description="Helical" evidence="8">
    <location>
        <begin position="281"/>
        <end position="299"/>
    </location>
</feature>
<dbReference type="Pfam" id="PF00083">
    <property type="entry name" value="Sugar_tr"/>
    <property type="match status" value="1"/>
</dbReference>
<evidence type="ECO:0000256" key="7">
    <source>
        <dbReference type="SAM" id="MobiDB-lite"/>
    </source>
</evidence>
<feature type="transmembrane region" description="Helical" evidence="8">
    <location>
        <begin position="311"/>
        <end position="330"/>
    </location>
</feature>
<dbReference type="Gene3D" id="1.20.1250.20">
    <property type="entry name" value="MFS general substrate transporter like domains"/>
    <property type="match status" value="2"/>
</dbReference>
<dbReference type="KEGG" id="msei:MSEDJ_12650"/>
<evidence type="ECO:0000256" key="5">
    <source>
        <dbReference type="ARBA" id="ARBA00022989"/>
    </source>
</evidence>
<dbReference type="PANTHER" id="PTHR43045:SF1">
    <property type="entry name" value="SHIKIMATE TRANSPORTER"/>
    <property type="match status" value="1"/>
</dbReference>
<dbReference type="EMBL" id="AP022588">
    <property type="protein sequence ID" value="BBY27169.1"/>
    <property type="molecule type" value="Genomic_DNA"/>
</dbReference>
<dbReference type="InterPro" id="IPR020846">
    <property type="entry name" value="MFS_dom"/>
</dbReference>
<feature type="transmembrane region" description="Helical" evidence="8">
    <location>
        <begin position="36"/>
        <end position="54"/>
    </location>
</feature>
<feature type="domain" description="Major facilitator superfamily (MFS) profile" evidence="9">
    <location>
        <begin position="23"/>
        <end position="430"/>
    </location>
</feature>
<feature type="transmembrane region" description="Helical" evidence="8">
    <location>
        <begin position="191"/>
        <end position="210"/>
    </location>
</feature>
<keyword evidence="4 8" id="KW-0812">Transmembrane</keyword>
<dbReference type="InterPro" id="IPR005828">
    <property type="entry name" value="MFS_sugar_transport-like"/>
</dbReference>
<dbReference type="SUPFAM" id="SSF103473">
    <property type="entry name" value="MFS general substrate transporter"/>
    <property type="match status" value="1"/>
</dbReference>
<keyword evidence="5 8" id="KW-1133">Transmembrane helix</keyword>
<gene>
    <name evidence="10" type="ORF">MSEDJ_12650</name>
</gene>
<dbReference type="PANTHER" id="PTHR43045">
    <property type="entry name" value="SHIKIMATE TRANSPORTER"/>
    <property type="match status" value="1"/>
</dbReference>
<evidence type="ECO:0000256" key="2">
    <source>
        <dbReference type="ARBA" id="ARBA00022448"/>
    </source>
</evidence>
<reference evidence="10 11" key="1">
    <citation type="journal article" date="2019" name="Emerg. Microbes Infect.">
        <title>Comprehensive subspecies identification of 175 nontuberculous mycobacteria species based on 7547 genomic profiles.</title>
        <authorList>
            <person name="Matsumoto Y."/>
            <person name="Kinjo T."/>
            <person name="Motooka D."/>
            <person name="Nabeya D."/>
            <person name="Jung N."/>
            <person name="Uechi K."/>
            <person name="Horii T."/>
            <person name="Iida T."/>
            <person name="Fujita J."/>
            <person name="Nakamura S."/>
        </authorList>
    </citation>
    <scope>NUCLEOTIDE SEQUENCE [LARGE SCALE GENOMIC DNA]</scope>
    <source>
        <strain evidence="10 11">JCM 17899</strain>
    </source>
</reference>
<proteinExistence type="predicted"/>
<dbReference type="AlphaFoldDB" id="A0A7I7QLC0"/>
<evidence type="ECO:0000256" key="4">
    <source>
        <dbReference type="ARBA" id="ARBA00022692"/>
    </source>
</evidence>
<evidence type="ECO:0000313" key="10">
    <source>
        <dbReference type="EMBL" id="BBY27169.1"/>
    </source>
</evidence>
<protein>
    <submittedName>
        <fullName evidence="10">MFS transporter</fullName>
    </submittedName>
</protein>
<accession>A0A7I7QLC0</accession>
<evidence type="ECO:0000259" key="9">
    <source>
        <dbReference type="PROSITE" id="PS50850"/>
    </source>
</evidence>
<dbReference type="InterPro" id="IPR036259">
    <property type="entry name" value="MFS_trans_sf"/>
</dbReference>
<evidence type="ECO:0000256" key="3">
    <source>
        <dbReference type="ARBA" id="ARBA00022475"/>
    </source>
</evidence>
<feature type="transmembrane region" description="Helical" evidence="8">
    <location>
        <begin position="376"/>
        <end position="395"/>
    </location>
</feature>
<feature type="transmembrane region" description="Helical" evidence="8">
    <location>
        <begin position="257"/>
        <end position="275"/>
    </location>
</feature>
<feature type="transmembrane region" description="Helical" evidence="8">
    <location>
        <begin position="401"/>
        <end position="421"/>
    </location>
</feature>
<comment type="subcellular location">
    <subcellularLocation>
        <location evidence="1">Cell membrane</location>
        <topology evidence="1">Multi-pass membrane protein</topology>
    </subcellularLocation>
</comment>
<name>A0A7I7QLC0_9MYCO</name>
<dbReference type="Pfam" id="PF07690">
    <property type="entry name" value="MFS_1"/>
    <property type="match status" value="1"/>
</dbReference>
<keyword evidence="2" id="KW-0813">Transport</keyword>
<evidence type="ECO:0000256" key="8">
    <source>
        <dbReference type="SAM" id="Phobius"/>
    </source>
</evidence>
<evidence type="ECO:0000256" key="1">
    <source>
        <dbReference type="ARBA" id="ARBA00004651"/>
    </source>
</evidence>
<evidence type="ECO:0000313" key="11">
    <source>
        <dbReference type="Proteomes" id="UP000467193"/>
    </source>
</evidence>
<dbReference type="Proteomes" id="UP000467193">
    <property type="component" value="Chromosome"/>
</dbReference>
<feature type="transmembrane region" description="Helical" evidence="8">
    <location>
        <begin position="336"/>
        <end position="356"/>
    </location>
</feature>
<sequence>MSRTDASRSPQEVESGSPDRVRVTIASSIGATVENYDFLIFGTAAALYLGPAFFPSDHPLTGTLLAFATLAVGFVMRPVGGIIGGHFGDRVGRKPVLVVSLLVMGLATVAIGFLPTFDQVGILAPILLVAVRLVQGIALGAEWGGAILMAFEHAPRRRKGVFAAIPQAGVPLGLLLANLAFFATANVESSLAWRIPFMLSAILVGIGIFIRLRLSESPEFEDVTENSETIRFPVLHVLRHDSATVLRVIGLRMAETCAFYITVTFLLSYLAQSGVADKRVGLTAIIVASAIGLFTTPFFGALSDRFGRRPVYIAGCLVTTAIAFPLFWMVNSGSVWLIVLGVVLAQAIAHDCLAGVQGAYFSELFNTRTRQSGASLGYQLSASISGFIPLIASALAASVGWVGVAGLMAVVGLIGLVSAMSTRETWPASKRSPHEVFGAPDDEPGREAAGARVN</sequence>
<keyword evidence="3" id="KW-1003">Cell membrane</keyword>
<dbReference type="GO" id="GO:0005886">
    <property type="term" value="C:plasma membrane"/>
    <property type="evidence" value="ECO:0007669"/>
    <property type="project" value="UniProtKB-SubCell"/>
</dbReference>
<feature type="transmembrane region" description="Helical" evidence="8">
    <location>
        <begin position="120"/>
        <end position="141"/>
    </location>
</feature>
<evidence type="ECO:0000256" key="6">
    <source>
        <dbReference type="ARBA" id="ARBA00023136"/>
    </source>
</evidence>
<keyword evidence="11" id="KW-1185">Reference proteome</keyword>
<feature type="region of interest" description="Disordered" evidence="7">
    <location>
        <begin position="429"/>
        <end position="454"/>
    </location>
</feature>
<feature type="transmembrane region" description="Helical" evidence="8">
    <location>
        <begin position="161"/>
        <end position="185"/>
    </location>
</feature>
<dbReference type="InterPro" id="IPR011701">
    <property type="entry name" value="MFS"/>
</dbReference>
<dbReference type="RefSeq" id="WP_163796084.1">
    <property type="nucleotide sequence ID" value="NZ_AP022588.1"/>
</dbReference>
<feature type="transmembrane region" description="Helical" evidence="8">
    <location>
        <begin position="96"/>
        <end position="114"/>
    </location>
</feature>